<comment type="subcellular location">
    <subcellularLocation>
        <location evidence="1">Membrane</location>
        <topology evidence="1">Multi-pass membrane protein</topology>
    </subcellularLocation>
</comment>
<comment type="caution">
    <text evidence="8">The sequence shown here is derived from an EMBL/GenBank/DDBJ whole genome shotgun (WGS) entry which is preliminary data.</text>
</comment>
<organism evidence="8 9">
    <name type="scientific">Candidatus Obscuribacter phosphatis</name>
    <dbReference type="NCBI Taxonomy" id="1906157"/>
    <lineage>
        <taxon>Bacteria</taxon>
        <taxon>Bacillati</taxon>
        <taxon>Candidatus Melainabacteria</taxon>
        <taxon>Candidatus Obscuribacterales</taxon>
        <taxon>Candidatus Obscuribacteraceae</taxon>
        <taxon>Candidatus Obscuribacter</taxon>
    </lineage>
</organism>
<feature type="transmembrane region" description="Helical" evidence="6">
    <location>
        <begin position="12"/>
        <end position="29"/>
    </location>
</feature>
<reference evidence="8" key="1">
    <citation type="submission" date="2021-02" db="EMBL/GenBank/DDBJ databases">
        <title>Genome-Resolved Metagenomics of a Microbial Community Performing Photosynthetic Biological Nutrient Removal.</title>
        <authorList>
            <person name="Mcdaniel E.A."/>
        </authorList>
    </citation>
    <scope>NUCLEOTIDE SEQUENCE</scope>
    <source>
        <strain evidence="8">UWPOB_OBS1</strain>
    </source>
</reference>
<evidence type="ECO:0000256" key="5">
    <source>
        <dbReference type="ARBA" id="ARBA00023136"/>
    </source>
</evidence>
<dbReference type="GO" id="GO:0017004">
    <property type="term" value="P:cytochrome complex assembly"/>
    <property type="evidence" value="ECO:0007669"/>
    <property type="project" value="UniProtKB-KW"/>
</dbReference>
<evidence type="ECO:0000256" key="1">
    <source>
        <dbReference type="ARBA" id="ARBA00004141"/>
    </source>
</evidence>
<feature type="domain" description="Cytochrome c assembly protein" evidence="7">
    <location>
        <begin position="68"/>
        <end position="324"/>
    </location>
</feature>
<dbReference type="NCBIfam" id="TIGR03144">
    <property type="entry name" value="cytochr_II_ccsB"/>
    <property type="match status" value="1"/>
</dbReference>
<dbReference type="InterPro" id="IPR045062">
    <property type="entry name" value="Cyt_c_biogenesis_CcsA/CcmC"/>
</dbReference>
<feature type="transmembrane region" description="Helical" evidence="6">
    <location>
        <begin position="41"/>
        <end position="61"/>
    </location>
</feature>
<accession>A0A8J7P7U4</accession>
<dbReference type="InterPro" id="IPR017562">
    <property type="entry name" value="Cyt_c_biogenesis_CcsA"/>
</dbReference>
<keyword evidence="2 6" id="KW-0812">Transmembrane</keyword>
<feature type="transmembrane region" description="Helical" evidence="6">
    <location>
        <begin position="99"/>
        <end position="118"/>
    </location>
</feature>
<keyword evidence="5 6" id="KW-0472">Membrane</keyword>
<proteinExistence type="predicted"/>
<evidence type="ECO:0000313" key="9">
    <source>
        <dbReference type="Proteomes" id="UP000664277"/>
    </source>
</evidence>
<evidence type="ECO:0000256" key="6">
    <source>
        <dbReference type="SAM" id="Phobius"/>
    </source>
</evidence>
<evidence type="ECO:0000256" key="3">
    <source>
        <dbReference type="ARBA" id="ARBA00022748"/>
    </source>
</evidence>
<keyword evidence="4 6" id="KW-1133">Transmembrane helix</keyword>
<evidence type="ECO:0000313" key="8">
    <source>
        <dbReference type="EMBL" id="MBN8659866.1"/>
    </source>
</evidence>
<dbReference type="Pfam" id="PF01578">
    <property type="entry name" value="Cytochrom_C_asm"/>
    <property type="match status" value="1"/>
</dbReference>
<dbReference type="Proteomes" id="UP000664277">
    <property type="component" value="Unassembled WGS sequence"/>
</dbReference>
<feature type="transmembrane region" description="Helical" evidence="6">
    <location>
        <begin position="302"/>
        <end position="320"/>
    </location>
</feature>
<keyword evidence="3" id="KW-0201">Cytochrome c-type biogenesis</keyword>
<gene>
    <name evidence="8" type="primary">ccsB</name>
    <name evidence="8" type="ORF">J0M35_05850</name>
</gene>
<dbReference type="PANTHER" id="PTHR30071">
    <property type="entry name" value="HEME EXPORTER PROTEIN C"/>
    <property type="match status" value="1"/>
</dbReference>
<feature type="transmembrane region" description="Helical" evidence="6">
    <location>
        <begin position="138"/>
        <end position="159"/>
    </location>
</feature>
<feature type="transmembrane region" description="Helical" evidence="6">
    <location>
        <begin position="166"/>
        <end position="187"/>
    </location>
</feature>
<dbReference type="InterPro" id="IPR002541">
    <property type="entry name" value="Cyt_c_assembly"/>
</dbReference>
<dbReference type="PANTHER" id="PTHR30071:SF1">
    <property type="entry name" value="CYTOCHROME B_B6 PROTEIN-RELATED"/>
    <property type="match status" value="1"/>
</dbReference>
<dbReference type="AlphaFoldDB" id="A0A8J7P7U4"/>
<feature type="transmembrane region" description="Helical" evidence="6">
    <location>
        <begin position="238"/>
        <end position="261"/>
    </location>
</feature>
<dbReference type="GO" id="GO:0020037">
    <property type="term" value="F:heme binding"/>
    <property type="evidence" value="ECO:0007669"/>
    <property type="project" value="InterPro"/>
</dbReference>
<evidence type="ECO:0000256" key="4">
    <source>
        <dbReference type="ARBA" id="ARBA00022989"/>
    </source>
</evidence>
<feature type="transmembrane region" description="Helical" evidence="6">
    <location>
        <begin position="73"/>
        <end position="92"/>
    </location>
</feature>
<dbReference type="GO" id="GO:0005886">
    <property type="term" value="C:plasma membrane"/>
    <property type="evidence" value="ECO:0007669"/>
    <property type="project" value="TreeGrafter"/>
</dbReference>
<evidence type="ECO:0000256" key="2">
    <source>
        <dbReference type="ARBA" id="ARBA00022692"/>
    </source>
</evidence>
<evidence type="ECO:0000259" key="7">
    <source>
        <dbReference type="Pfam" id="PF01578"/>
    </source>
</evidence>
<dbReference type="EMBL" id="JAFLCK010000006">
    <property type="protein sequence ID" value="MBN8659866.1"/>
    <property type="molecule type" value="Genomic_DNA"/>
</dbReference>
<protein>
    <submittedName>
        <fullName evidence="8">C-type cytochrome biogenesis protein CcsB</fullName>
    </submittedName>
</protein>
<name>A0A8J7P7U4_9BACT</name>
<feature type="transmembrane region" description="Helical" evidence="6">
    <location>
        <begin position="193"/>
        <end position="215"/>
    </location>
</feature>
<sequence length="335" mass="36790">MTDLQMTLTNTAGVSSVMSLWVFIVSNLSKRFHDRSVKIGNWVMILGFVCLTAAIITRGIEAERFPLANLYESLLWFAWATMGGFIFVSRAYGIYQLGWLASLTALVFFFYGSCLPQSQHDITPLVPALVSYWRWIHVPPLIVSYAMFFLAGLSGLLNLWKSEKKVTLSILVATIVLAATAIGLGTFNDKVEVYVLQLLFVGSSLIGTILGFLTLGKGSSAKALSPDKAKAAAVFDDVGYRCVAVGFPLLTFGIITGGLWANHAWGSYWSWDPKEDMALVTWLSYAAYIHLRIQRELSAEKLSVVAVLGLLLTLLTYLGFNSLGFGGLHSYGKIK</sequence>